<evidence type="ECO:0000259" key="2">
    <source>
        <dbReference type="Pfam" id="PF00171"/>
    </source>
</evidence>
<protein>
    <submittedName>
        <fullName evidence="3">Aldehyde dehydrogenase</fullName>
    </submittedName>
</protein>
<dbReference type="InterPro" id="IPR016162">
    <property type="entry name" value="Ald_DH_N"/>
</dbReference>
<proteinExistence type="predicted"/>
<name>A0ABQ4KS50_SIMTE</name>
<accession>A0ABQ4KS50</accession>
<dbReference type="PROSITE" id="PS00070">
    <property type="entry name" value="ALDEHYDE_DEHYDR_CYS"/>
    <property type="match status" value="1"/>
</dbReference>
<dbReference type="InterPro" id="IPR015590">
    <property type="entry name" value="Aldehyde_DH_dom"/>
</dbReference>
<evidence type="ECO:0000313" key="4">
    <source>
        <dbReference type="Proteomes" id="UP000680670"/>
    </source>
</evidence>
<dbReference type="SUPFAM" id="SSF53720">
    <property type="entry name" value="ALDH-like"/>
    <property type="match status" value="1"/>
</dbReference>
<dbReference type="Gene3D" id="3.40.309.10">
    <property type="entry name" value="Aldehyde Dehydrogenase, Chain A, domain 2"/>
    <property type="match status" value="1"/>
</dbReference>
<dbReference type="Gene3D" id="3.40.605.10">
    <property type="entry name" value="Aldehyde Dehydrogenase, Chain A, domain 1"/>
    <property type="match status" value="1"/>
</dbReference>
<keyword evidence="4" id="KW-1185">Reference proteome</keyword>
<keyword evidence="1" id="KW-0560">Oxidoreductase</keyword>
<dbReference type="Pfam" id="PF00171">
    <property type="entry name" value="Aldedh"/>
    <property type="match status" value="1"/>
</dbReference>
<sequence>MKTEKMFIGGEWVDSVSGNYFESVNPATGQAIASIPEGVREDARMAIQSARQGFEQISRMSVWDRSKLLVSIAEVISRRREDLARVLTLEQGKPYYSEALDEIDGTAMAFADAAEQIKWLETSVIPVEDRNKRVLTIRQPKGVYAVITPWNFPFMVAAEYLAPGLAAGNAIVWVPAPTTSLCAIRLAECFEEAGVPVGVLNLVTGKGAVVGDEIVANPGTDAIGFTGSTATGHQIAVRGAGKPMLLELGGNGPTIVLKDADLDHAARMIASGCFYNAGQVCSATERILIHRDVHDEFVAKLVNHAKEIIIGDPFDQRTTMGPLNNEPVTLKNDLHAKDCLDKGAKILIGGKRAANKTSDLFFEPTVIVGVTEECLYNKEETFGPVAPVMSFSTHEEAVEIAARNNWGLVSSVFTSNLKDSMYFAENLKAGIVNINDSSNYWESHVPFGGVAGKASGVGRIGGKYSINEMSDLKTISLDLR</sequence>
<dbReference type="PANTHER" id="PTHR43353">
    <property type="entry name" value="SUCCINATE-SEMIALDEHYDE DEHYDROGENASE, MITOCHONDRIAL"/>
    <property type="match status" value="1"/>
</dbReference>
<dbReference type="InterPro" id="IPR016163">
    <property type="entry name" value="Ald_DH_C"/>
</dbReference>
<dbReference type="InterPro" id="IPR050740">
    <property type="entry name" value="Aldehyde_DH_Superfamily"/>
</dbReference>
<dbReference type="Proteomes" id="UP000680670">
    <property type="component" value="Unassembled WGS sequence"/>
</dbReference>
<dbReference type="InterPro" id="IPR016161">
    <property type="entry name" value="Ald_DH/histidinol_DH"/>
</dbReference>
<dbReference type="PANTHER" id="PTHR43353:SF5">
    <property type="entry name" value="SUCCINATE-SEMIALDEHYDE DEHYDROGENASE, MITOCHONDRIAL"/>
    <property type="match status" value="1"/>
</dbReference>
<dbReference type="RefSeq" id="WP_212953017.1">
    <property type="nucleotide sequence ID" value="NZ_BORJ01000001.1"/>
</dbReference>
<evidence type="ECO:0000313" key="3">
    <source>
        <dbReference type="EMBL" id="GIN94858.1"/>
    </source>
</evidence>
<organism evidence="3 4">
    <name type="scientific">Siminovitchia terrae</name>
    <name type="common">Bacillus terrae</name>
    <dbReference type="NCBI Taxonomy" id="1914933"/>
    <lineage>
        <taxon>Bacteria</taxon>
        <taxon>Bacillati</taxon>
        <taxon>Bacillota</taxon>
        <taxon>Bacilli</taxon>
        <taxon>Bacillales</taxon>
        <taxon>Bacillaceae</taxon>
        <taxon>Siminovitchia</taxon>
    </lineage>
</organism>
<dbReference type="InterPro" id="IPR016160">
    <property type="entry name" value="Ald_DH_CS_CYS"/>
</dbReference>
<comment type="caution">
    <text evidence="3">The sequence shown here is derived from an EMBL/GenBank/DDBJ whole genome shotgun (WGS) entry which is preliminary data.</text>
</comment>
<dbReference type="EMBL" id="BORJ01000001">
    <property type="protein sequence ID" value="GIN94858.1"/>
    <property type="molecule type" value="Genomic_DNA"/>
</dbReference>
<reference evidence="3 4" key="1">
    <citation type="submission" date="2021-03" db="EMBL/GenBank/DDBJ databases">
        <title>Antimicrobial resistance genes in bacteria isolated from Japanese honey, and their potential for conferring macrolide and lincosamide resistance in the American foulbrood pathogen Paenibacillus larvae.</title>
        <authorList>
            <person name="Okamoto M."/>
            <person name="Kumagai M."/>
            <person name="Kanamori H."/>
            <person name="Takamatsu D."/>
        </authorList>
    </citation>
    <scope>NUCLEOTIDE SEQUENCE [LARGE SCALE GENOMIC DNA]</scope>
    <source>
        <strain evidence="3 4">J6TS1</strain>
    </source>
</reference>
<gene>
    <name evidence="3" type="ORF">J6TS1_07280</name>
</gene>
<feature type="domain" description="Aldehyde dehydrogenase" evidence="2">
    <location>
        <begin position="12"/>
        <end position="475"/>
    </location>
</feature>
<evidence type="ECO:0000256" key="1">
    <source>
        <dbReference type="ARBA" id="ARBA00023002"/>
    </source>
</evidence>